<dbReference type="PANTHER" id="PTHR43842:SF2">
    <property type="entry name" value="PROPIONYL-COA CARBOXYLASE BETA CHAIN, MITOCHONDRIAL"/>
    <property type="match status" value="1"/>
</dbReference>
<dbReference type="SUPFAM" id="SSF52096">
    <property type="entry name" value="ClpP/crotonase"/>
    <property type="match status" value="2"/>
</dbReference>
<sequence length="447" mass="47556">MKPVALRSKVPGVAHVEVRQLNGRQVVWLEVTADAHRGALSFDASSLIATAARVAVDSRLPLVAVMASSGADLREGFSALHGWGLAARALTNCSGVVPTIIIVDGPTVSGPALFLGIADHVIMTESAYAFVSGPSMVAEFTGIAIDNEELGGSSTHARFTGAVTAVATDRQQAVEIAENILAYIPDHLDQEPPRWETDDDVTRLTPEAGDAIPSSSTGSYDVRTVIRVLADDGEFLELKPHWAANLVTGFATFGGQPVGIVANQPLALAGTLDIPGSQKGARFVAFCDAFNIPLLTLVDTPGFYPGKDLEWRGMIRHGAQLVFAYGRATVPRICVILRKSYGGAYIVMDSKKMGNDLCLAWPWAELAVMGAGQAAAILQRSATPEEKAAFETDYSERLLNPYVAAERGYVDGVIEPADTRAEICAALVSLIDKRESFTGKKHDNSPL</sequence>
<evidence type="ECO:0000259" key="1">
    <source>
        <dbReference type="PROSITE" id="PS50989"/>
    </source>
</evidence>
<accession>A0A6J7T6B8</accession>
<dbReference type="GO" id="GO:0009317">
    <property type="term" value="C:acetyl-CoA carboxylase complex"/>
    <property type="evidence" value="ECO:0007669"/>
    <property type="project" value="TreeGrafter"/>
</dbReference>
<dbReference type="AlphaFoldDB" id="A0A6J7T6B8"/>
<dbReference type="InterPro" id="IPR034733">
    <property type="entry name" value="AcCoA_carboxyl_beta"/>
</dbReference>
<dbReference type="EMBL" id="CAFBQJ010000073">
    <property type="protein sequence ID" value="CAB5047998.1"/>
    <property type="molecule type" value="Genomic_DNA"/>
</dbReference>
<dbReference type="GO" id="GO:0004658">
    <property type="term" value="F:propionyl-CoA carboxylase activity"/>
    <property type="evidence" value="ECO:0007669"/>
    <property type="project" value="TreeGrafter"/>
</dbReference>
<gene>
    <name evidence="2" type="ORF">UFOPK4275_00536</name>
</gene>
<dbReference type="PANTHER" id="PTHR43842">
    <property type="entry name" value="PROPIONYL-COA CARBOXYLASE BETA CHAIN"/>
    <property type="match status" value="1"/>
</dbReference>
<dbReference type="Pfam" id="PF01039">
    <property type="entry name" value="Carboxyl_trans"/>
    <property type="match status" value="1"/>
</dbReference>
<proteinExistence type="predicted"/>
<dbReference type="InterPro" id="IPR051047">
    <property type="entry name" value="AccD/PCCB"/>
</dbReference>
<protein>
    <submittedName>
        <fullName evidence="2">Unannotated protein</fullName>
    </submittedName>
</protein>
<dbReference type="InterPro" id="IPR011763">
    <property type="entry name" value="COA_CT_C"/>
</dbReference>
<dbReference type="Gene3D" id="3.90.226.10">
    <property type="entry name" value="2-enoyl-CoA Hydratase, Chain A, domain 1"/>
    <property type="match status" value="2"/>
</dbReference>
<dbReference type="PROSITE" id="PS50989">
    <property type="entry name" value="COA_CT_CTER"/>
    <property type="match status" value="1"/>
</dbReference>
<evidence type="ECO:0000313" key="2">
    <source>
        <dbReference type="EMBL" id="CAB5047998.1"/>
    </source>
</evidence>
<name>A0A6J7T6B8_9ZZZZ</name>
<reference evidence="2" key="1">
    <citation type="submission" date="2020-05" db="EMBL/GenBank/DDBJ databases">
        <authorList>
            <person name="Chiriac C."/>
            <person name="Salcher M."/>
            <person name="Ghai R."/>
            <person name="Kavagutti S V."/>
        </authorList>
    </citation>
    <scope>NUCLEOTIDE SEQUENCE</scope>
</reference>
<dbReference type="InterPro" id="IPR029045">
    <property type="entry name" value="ClpP/crotonase-like_dom_sf"/>
</dbReference>
<organism evidence="2">
    <name type="scientific">freshwater metagenome</name>
    <dbReference type="NCBI Taxonomy" id="449393"/>
    <lineage>
        <taxon>unclassified sequences</taxon>
        <taxon>metagenomes</taxon>
        <taxon>ecological metagenomes</taxon>
    </lineage>
</organism>
<feature type="domain" description="CoA carboxyltransferase C-terminal" evidence="1">
    <location>
        <begin position="196"/>
        <end position="433"/>
    </location>
</feature>